<sequence>MTDALAAEFARLGAVETGRRLASSQGLRVGQVTVRLVLGPLTGEHGAVYRRPEEVQSVRVGARPSQALDLPQIMTPSTFTDVVNSRSIAPETAGGGMISAVTGWKWLPSVGVLPTLTGRGSRTFGSYEGAVTATVQQIWHDRYAYFDVPANRDEPAAGSRWAVTYTGGDGTERLASAPVDVTLAFAEDESPEDLGPPPETPMVAELPRDARPETAEAFHGVLRRVTTIVESLVPDGGPGAAAAEITRRFPNAGAAFTGSVGDLFAESVLFAVHQHVLGHGYLSGEFRVNEPDEDWAAVRLRGRVRSVRRVDTADGYVQQDARHLFWSGESSGMSGGVSSGVQLGPDLPAFTVRGTPLTIGPIFSFGASGSVDRSLAASMGAGDWRYLGYPSRRRVYRLEIDLSADVRSSLSAAVGAVPLGMTGYVEVPEREADRFERELRAVLDGFGPYAAGARLPIPADGPHLTDRTPPPGIATGASRGPSVVDMLGGFERVIPAAMHLIDDAFGDPRLATWAGRPTARQRHRLERALTQRFSLAAALPYTSQLISHRMSYTRLYQGNGGRLRLTVRVGSEQGGEWTGSRLEWARIDHYPISYGDLGATEEVGAQTTYRGGGHIRIGPLNLRLHSANLPVQYAYGRSRSAALTARAGAWSSLGFVYEGPVRLFTFGTRYHVGVELTFEPEAASGGTVTGAVLGTLRGLLGGRPSLVTPAIRRDQVIPGLMRYAVAEGLSPLAGGETVPRRLRGAGGPDRAVVHRRPVTGPAVPARWAAALGAPETLRPDDQPLEVLGVADLWRVTAELLEEAGVPTRTRTDTLDVMINEDQLIGRMMWGGTAVQASSVVHGGVVGDRHAVVSLQGRPYDLRRQAGGVRMRETDIMDSEPAVIFTGRRSTAHTASGGADFAGTREDGGPFGGWTYRNVAETRIESNEVLSGRWLTQEDRGYRPYRGTMLWDVTVTSWSANAAGEWSLRQETTQVLVVGGLTVLRPVPRERIERPIGVPETLRPDHVPPISTSDRFGWPGLQHTPDGLNPVLDMVRRVLGVVDRRLLHRQWTIANGAPTASYTGLPTSLHTILERSALLGHRDTLLGPGLVLHLARSLPGMSEQISLVLRADPSGDYVYEDTRARDFALYRLNTRRRVARRGVTSARTVGGNTGTARIPPVSGVVRGGYLEAVAESDFFAQAANAQGEIFRTRDVLTIVGDTHAYVGRLRVSATVHRGYNPSKALQVITLGLANPGFALVTDPDTPVPVAVADHVEVVERVQIPAAMLRAPSPGRADRRVRRVAARPTPERVLTNAGRTAFPVDRDLILSRGVVPSGIDPLALRALFDQSIAVFRDAADSAVRRLMGATGVPFEAYAAVLGRHQFLSGLHLSLGDGQVFPPFVREDGPATDARGELSVQVRLYDPRPLGWVDARLTSESLHMAENDLLDAAGSTFGLSADGGPELAPRSGNPLVPVEPSVYLGQGHDHGGTAGERLVRPIAFRRRAHYLRVRTGVLAGLAISAANERRDLSYGAARIGQWYTMDDSLEVLLDPETALALRMLDGATGIPTPHGRYLPHVPAVAPAPGSPEAAEEPRRLRAAFALPRHGDWYPLAGHYDPETANVLLTSVRYDSATRRTTPVADRLGAGGFAALLRGLDDLGDRPVLLVMGGVDEAFAAEVARLSGHDLLATADAVRQGTTVRAERNGRPGRWRYFASDGGPPAVHGADLDEVLTAEVAPELRGARADDPPGTMTPDPPVSWTAGRPHQGAGLDWRGSSRSDGSACVEVVRLGTETCRRSRSSATSTQNRPSLRELNFHW</sequence>
<evidence type="ECO:0000313" key="3">
    <source>
        <dbReference type="Proteomes" id="UP001589627"/>
    </source>
</evidence>
<evidence type="ECO:0000256" key="1">
    <source>
        <dbReference type="SAM" id="MobiDB-lite"/>
    </source>
</evidence>
<feature type="region of interest" description="Disordered" evidence="1">
    <location>
        <begin position="1776"/>
        <end position="1798"/>
    </location>
</feature>
<accession>A0ABV5Y6R1</accession>
<organism evidence="2 3">
    <name type="scientific">Actinoallomurus acaciae</name>
    <dbReference type="NCBI Taxonomy" id="502577"/>
    <lineage>
        <taxon>Bacteria</taxon>
        <taxon>Bacillati</taxon>
        <taxon>Actinomycetota</taxon>
        <taxon>Actinomycetes</taxon>
        <taxon>Streptosporangiales</taxon>
        <taxon>Thermomonosporaceae</taxon>
        <taxon>Actinoallomurus</taxon>
    </lineage>
</organism>
<gene>
    <name evidence="2" type="ORF">ACFFNX_00590</name>
</gene>
<feature type="region of interest" description="Disordered" evidence="1">
    <location>
        <begin position="459"/>
        <end position="478"/>
    </location>
</feature>
<dbReference type="RefSeq" id="WP_378193327.1">
    <property type="nucleotide sequence ID" value="NZ_JBHLZP010000002.1"/>
</dbReference>
<name>A0ABV5Y6R1_9ACTN</name>
<protein>
    <submittedName>
        <fullName evidence="2">Uncharacterized protein</fullName>
    </submittedName>
</protein>
<proteinExistence type="predicted"/>
<feature type="region of interest" description="Disordered" evidence="1">
    <location>
        <begin position="1722"/>
        <end position="1757"/>
    </location>
</feature>
<dbReference type="Proteomes" id="UP001589627">
    <property type="component" value="Unassembled WGS sequence"/>
</dbReference>
<keyword evidence="3" id="KW-1185">Reference proteome</keyword>
<comment type="caution">
    <text evidence="2">The sequence shown here is derived from an EMBL/GenBank/DDBJ whole genome shotgun (WGS) entry which is preliminary data.</text>
</comment>
<reference evidence="2 3" key="1">
    <citation type="submission" date="2024-09" db="EMBL/GenBank/DDBJ databases">
        <authorList>
            <person name="Sun Q."/>
            <person name="Mori K."/>
        </authorList>
    </citation>
    <scope>NUCLEOTIDE SEQUENCE [LARGE SCALE GENOMIC DNA]</scope>
    <source>
        <strain evidence="2 3">TBRC 0563</strain>
    </source>
</reference>
<evidence type="ECO:0000313" key="2">
    <source>
        <dbReference type="EMBL" id="MFB9830700.1"/>
    </source>
</evidence>
<dbReference type="EMBL" id="JBHLZP010000002">
    <property type="protein sequence ID" value="MFB9830700.1"/>
    <property type="molecule type" value="Genomic_DNA"/>
</dbReference>